<evidence type="ECO:0000313" key="2">
    <source>
        <dbReference type="Proteomes" id="UP000196320"/>
    </source>
</evidence>
<protein>
    <submittedName>
        <fullName evidence="1">Uncharacterized protein</fullName>
    </submittedName>
</protein>
<proteinExistence type="predicted"/>
<organism evidence="1 2">
    <name type="scientific">Microbacterium esteraromaticum</name>
    <dbReference type="NCBI Taxonomy" id="57043"/>
    <lineage>
        <taxon>Bacteria</taxon>
        <taxon>Bacillati</taxon>
        <taxon>Actinomycetota</taxon>
        <taxon>Actinomycetes</taxon>
        <taxon>Micrococcales</taxon>
        <taxon>Microbacteriaceae</taxon>
        <taxon>Microbacterium</taxon>
    </lineage>
</organism>
<gene>
    <name evidence="1" type="ORF">FM104_14395</name>
</gene>
<sequence length="71" mass="7696">MFRHPALLQLADGADVIDVNLTVDREEGFGAFQEITLDAADARITVSNQKDSFDLRVSVSGSWQGGKRATS</sequence>
<name>A0A1R4KP88_9MICO</name>
<evidence type="ECO:0000313" key="1">
    <source>
        <dbReference type="EMBL" id="SJN45947.1"/>
    </source>
</evidence>
<dbReference type="AlphaFoldDB" id="A0A1R4KP88"/>
<keyword evidence="2" id="KW-1185">Reference proteome</keyword>
<dbReference type="Proteomes" id="UP000196320">
    <property type="component" value="Unassembled WGS sequence"/>
</dbReference>
<reference evidence="1 2" key="1">
    <citation type="submission" date="2017-02" db="EMBL/GenBank/DDBJ databases">
        <authorList>
            <person name="Peterson S.W."/>
        </authorList>
    </citation>
    <scope>NUCLEOTIDE SEQUENCE [LARGE SCALE GENOMIC DNA]</scope>
    <source>
        <strain evidence="1 2">B Mb 05.01</strain>
    </source>
</reference>
<dbReference type="EMBL" id="FUKO01000041">
    <property type="protein sequence ID" value="SJN45947.1"/>
    <property type="molecule type" value="Genomic_DNA"/>
</dbReference>
<accession>A0A1R4KP88</accession>